<evidence type="ECO:0000256" key="2">
    <source>
        <dbReference type="ARBA" id="ARBA00005982"/>
    </source>
</evidence>
<dbReference type="InterPro" id="IPR018456">
    <property type="entry name" value="PTR2_symporter_CS"/>
</dbReference>
<feature type="transmembrane region" description="Helical" evidence="9">
    <location>
        <begin position="751"/>
        <end position="768"/>
    </location>
</feature>
<evidence type="ECO:0000256" key="7">
    <source>
        <dbReference type="RuleBase" id="RU003755"/>
    </source>
</evidence>
<evidence type="ECO:0000256" key="5">
    <source>
        <dbReference type="ARBA" id="ARBA00022989"/>
    </source>
</evidence>
<feature type="transmembrane region" description="Helical" evidence="9">
    <location>
        <begin position="176"/>
        <end position="194"/>
    </location>
</feature>
<feature type="transmembrane region" description="Helical" evidence="9">
    <location>
        <begin position="233"/>
        <end position="257"/>
    </location>
</feature>
<feature type="transmembrane region" description="Helical" evidence="9">
    <location>
        <begin position="309"/>
        <end position="330"/>
    </location>
</feature>
<organism evidence="10 11">
    <name type="scientific">Aquatica leii</name>
    <dbReference type="NCBI Taxonomy" id="1421715"/>
    <lineage>
        <taxon>Eukaryota</taxon>
        <taxon>Metazoa</taxon>
        <taxon>Ecdysozoa</taxon>
        <taxon>Arthropoda</taxon>
        <taxon>Hexapoda</taxon>
        <taxon>Insecta</taxon>
        <taxon>Pterygota</taxon>
        <taxon>Neoptera</taxon>
        <taxon>Endopterygota</taxon>
        <taxon>Coleoptera</taxon>
        <taxon>Polyphaga</taxon>
        <taxon>Elateriformia</taxon>
        <taxon>Elateroidea</taxon>
        <taxon>Lampyridae</taxon>
        <taxon>Luciolinae</taxon>
        <taxon>Aquatica</taxon>
    </lineage>
</organism>
<dbReference type="Gene3D" id="1.20.1250.20">
    <property type="entry name" value="MFS general substrate transporter like domains"/>
    <property type="match status" value="2"/>
</dbReference>
<feature type="transmembrane region" description="Helical" evidence="9">
    <location>
        <begin position="469"/>
        <end position="490"/>
    </location>
</feature>
<evidence type="ECO:0000313" key="11">
    <source>
        <dbReference type="Proteomes" id="UP001353858"/>
    </source>
</evidence>
<comment type="subcellular location">
    <subcellularLocation>
        <location evidence="1 7">Membrane</location>
        <topology evidence="1 7">Multi-pass membrane protein</topology>
    </subcellularLocation>
</comment>
<keyword evidence="5 9" id="KW-1133">Transmembrane helix</keyword>
<dbReference type="GO" id="GO:0006857">
    <property type="term" value="P:oligopeptide transport"/>
    <property type="evidence" value="ECO:0007669"/>
    <property type="project" value="InterPro"/>
</dbReference>
<comment type="caution">
    <text evidence="10">The sequence shown here is derived from an EMBL/GenBank/DDBJ whole genome shotgun (WGS) entry which is preliminary data.</text>
</comment>
<keyword evidence="7" id="KW-0813">Transport</keyword>
<dbReference type="GO" id="GO:0022857">
    <property type="term" value="F:transmembrane transporter activity"/>
    <property type="evidence" value="ECO:0007669"/>
    <property type="project" value="InterPro"/>
</dbReference>
<feature type="transmembrane region" description="Helical" evidence="9">
    <location>
        <begin position="206"/>
        <end position="227"/>
    </location>
</feature>
<evidence type="ECO:0000256" key="6">
    <source>
        <dbReference type="ARBA" id="ARBA00023136"/>
    </source>
</evidence>
<dbReference type="SUPFAM" id="SSF103473">
    <property type="entry name" value="MFS general substrate transporter"/>
    <property type="match status" value="1"/>
</dbReference>
<feature type="transmembrane region" description="Helical" evidence="9">
    <location>
        <begin position="117"/>
        <end position="136"/>
    </location>
</feature>
<evidence type="ECO:0000256" key="4">
    <source>
        <dbReference type="ARBA" id="ARBA00022856"/>
    </source>
</evidence>
<reference evidence="11" key="1">
    <citation type="submission" date="2023-01" db="EMBL/GenBank/DDBJ databases">
        <title>Key to firefly adult light organ development and bioluminescence: homeobox transcription factors regulate luciferase expression and transportation to peroxisome.</title>
        <authorList>
            <person name="Fu X."/>
        </authorList>
    </citation>
    <scope>NUCLEOTIDE SEQUENCE [LARGE SCALE GENOMIC DNA]</scope>
</reference>
<keyword evidence="4" id="KW-0571">Peptide transport</keyword>
<dbReference type="CDD" id="cd00637">
    <property type="entry name" value="7tm_classA_rhodopsin-like"/>
    <property type="match status" value="1"/>
</dbReference>
<keyword evidence="11" id="KW-1185">Reference proteome</keyword>
<feature type="transmembrane region" description="Helical" evidence="9">
    <location>
        <begin position="387"/>
        <end position="405"/>
    </location>
</feature>
<comment type="similarity">
    <text evidence="2 7">Belongs to the major facilitator superfamily. Proton-dependent oligopeptide transporter (POT/PTR) (TC 2.A.17) family.</text>
</comment>
<dbReference type="AlphaFoldDB" id="A0AAN7SFW3"/>
<dbReference type="PANTHER" id="PTHR11654">
    <property type="entry name" value="OLIGOPEPTIDE TRANSPORTER-RELATED"/>
    <property type="match status" value="1"/>
</dbReference>
<evidence type="ECO:0000256" key="3">
    <source>
        <dbReference type="ARBA" id="ARBA00022692"/>
    </source>
</evidence>
<evidence type="ECO:0008006" key="12">
    <source>
        <dbReference type="Google" id="ProtNLM"/>
    </source>
</evidence>
<dbReference type="Pfam" id="PF00854">
    <property type="entry name" value="PTR2"/>
    <property type="match status" value="2"/>
</dbReference>
<feature type="coiled-coil region" evidence="8">
    <location>
        <begin position="49"/>
        <end position="83"/>
    </location>
</feature>
<feature type="transmembrane region" description="Helical" evidence="9">
    <location>
        <begin position="719"/>
        <end position="739"/>
    </location>
</feature>
<proteinExistence type="inferred from homology"/>
<dbReference type="Proteomes" id="UP001353858">
    <property type="component" value="Unassembled WGS sequence"/>
</dbReference>
<feature type="transmembrane region" description="Helical" evidence="9">
    <location>
        <begin position="277"/>
        <end position="297"/>
    </location>
</feature>
<evidence type="ECO:0000256" key="8">
    <source>
        <dbReference type="SAM" id="Coils"/>
    </source>
</evidence>
<evidence type="ECO:0000313" key="10">
    <source>
        <dbReference type="EMBL" id="KAK4877514.1"/>
    </source>
</evidence>
<dbReference type="EMBL" id="JARPUR010000004">
    <property type="protein sequence ID" value="KAK4877514.1"/>
    <property type="molecule type" value="Genomic_DNA"/>
</dbReference>
<dbReference type="InterPro" id="IPR036259">
    <property type="entry name" value="MFS_trans_sf"/>
</dbReference>
<evidence type="ECO:0000256" key="9">
    <source>
        <dbReference type="SAM" id="Phobius"/>
    </source>
</evidence>
<dbReference type="InterPro" id="IPR000109">
    <property type="entry name" value="POT_fam"/>
</dbReference>
<dbReference type="PROSITE" id="PS01023">
    <property type="entry name" value="PTR2_2"/>
    <property type="match status" value="1"/>
</dbReference>
<gene>
    <name evidence="10" type="ORF">RN001_010020</name>
</gene>
<keyword evidence="4" id="KW-0653">Protein transport</keyword>
<keyword evidence="8" id="KW-0175">Coiled coil</keyword>
<protein>
    <recommendedName>
        <fullName evidence="12">Solute carrier family 15 member 1</fullName>
    </recommendedName>
</protein>
<dbReference type="GO" id="GO:0016020">
    <property type="term" value="C:membrane"/>
    <property type="evidence" value="ECO:0007669"/>
    <property type="project" value="UniProtKB-SubCell"/>
</dbReference>
<accession>A0AAN7SFW3</accession>
<keyword evidence="3 7" id="KW-0812">Transmembrane</keyword>
<sequence>MVHGKRYLNVVHLEIELIRKLQKNTPLFTPTPDVAEDLLRASRKAIVENTIAKRNRRKLKKEIKRLQEKLKDAEKEKGNAFLVNVALADLLVSGLVVPASAVVILAGLQDNLVVCRFQWFLAALCFLVTVLSLAATSAENQARLCSSTAFYEALTPAILSLYLRNELQLSENTATIIYHVFIMICYVVPIAGAVCADSFLGRYRTILYFSFIYLTGNILMCLASVPYPELSPLILTSFGLGLIAIGTGGIKPCVAAFGGDQFHLPHQQDLLQQFFSIFYFSINLGGFVGMILTPILRKSITCFGEDTCYPLGFGFPALLMLLALVLFMTGKPFYRLRTPKENVILKFIRCALYAIIQKTKQKDVKYDHWLDYSNEKFSKKLIRDMKVVFAVLLLYTPLPIFWSLFDQQGSRWTFQASRMNGAILGTQVLPDQMQVVNPAFVLVLIPIFDRCFYPTLNKLHVLSCPLHRMAVGGLIAGAAFLSAGILELVLETTYPELPDKNKASLNFINTLPCALAIENPFNGIQTLSESTMFRFKNIPAHNNTNYSIIIEAPLYCGNVRIKKRKSKHEIVAIEYQIDTILVGVNEINEIVTYITDPIDFKRSLSGKPRIRIAYLGDMGSLENVTVSMINSNGLTDIYFIKYKPKENIAVSPYLDLIPGEYTFKVEATGNKLYQNVTKFDLGGIYTLVIRQRAELIEFAEVYTMSPPNTVNMLWLIPQYFLISVAEIMFGIAGLEFSFIQAPKCLKTVTIAAWYLSVAVGNFLVIIITQAKLFKSQAHEFFLFAVLIVADMIVFTEIAIRYKIVVPEADSSEFIMTEEAIPLIQPASILVNAVSLH</sequence>
<feature type="transmembrane region" description="Helical" evidence="9">
    <location>
        <begin position="148"/>
        <end position="164"/>
    </location>
</feature>
<name>A0AAN7SFW3_9COLE</name>
<feature type="transmembrane region" description="Helical" evidence="9">
    <location>
        <begin position="780"/>
        <end position="801"/>
    </location>
</feature>
<keyword evidence="6 9" id="KW-0472">Membrane</keyword>
<feature type="transmembrane region" description="Helical" evidence="9">
    <location>
        <begin position="81"/>
        <end position="105"/>
    </location>
</feature>
<evidence type="ECO:0000256" key="1">
    <source>
        <dbReference type="ARBA" id="ARBA00004141"/>
    </source>
</evidence>